<dbReference type="InterPro" id="IPR014717">
    <property type="entry name" value="Transl_elong_EF1B/ribsomal_bS6"/>
</dbReference>
<name>A0ABT5QMI5_9GAMM</name>
<feature type="transmembrane region" description="Helical" evidence="1">
    <location>
        <begin position="21"/>
        <end position="40"/>
    </location>
</feature>
<reference evidence="2" key="1">
    <citation type="submission" date="2021-12" db="EMBL/GenBank/DDBJ databases">
        <title>Enterovibrio ZSDZ35 sp. nov. and Enterovibrio ZSDZ42 sp. nov., isolated from coastal seawater in Qingdao.</title>
        <authorList>
            <person name="Zhang P."/>
        </authorList>
    </citation>
    <scope>NUCLEOTIDE SEQUENCE</scope>
    <source>
        <strain evidence="2">ZSDZ35</strain>
    </source>
</reference>
<keyword evidence="3" id="KW-1185">Reference proteome</keyword>
<evidence type="ECO:0000313" key="3">
    <source>
        <dbReference type="Proteomes" id="UP001149821"/>
    </source>
</evidence>
<dbReference type="Pfam" id="PF04350">
    <property type="entry name" value="PilO"/>
    <property type="match status" value="1"/>
</dbReference>
<gene>
    <name evidence="2" type="ORF">LRP49_13540</name>
</gene>
<keyword evidence="1" id="KW-0472">Membrane</keyword>
<keyword evidence="1" id="KW-0812">Transmembrane</keyword>
<sequence length="218" mass="24181">MKDVLERLKEKFDALTLREKWLIALAGWIAIAGAGMLVFIEPATKAVHDLQAQFSSNEQNTKQILALNTLKQKKLGTSPNAELDAHLSALNAEISALDEKVDSKVAGLVPAPQMPRLVEKVLAQSEQLSLVSMSSLPAKQITDSKDAGYFVHPVELTLKGRYFDIVKYLSDLESLPEKYYWRSVDYKVTEYPLAEVVIQVYTLGESDMFIGGSDEGSF</sequence>
<dbReference type="InterPro" id="IPR007445">
    <property type="entry name" value="PilO"/>
</dbReference>
<dbReference type="Proteomes" id="UP001149821">
    <property type="component" value="Unassembled WGS sequence"/>
</dbReference>
<dbReference type="RefSeq" id="WP_274142841.1">
    <property type="nucleotide sequence ID" value="NZ_JAJUBB010000009.1"/>
</dbReference>
<dbReference type="Gene3D" id="3.30.70.60">
    <property type="match status" value="1"/>
</dbReference>
<accession>A0ABT5QMI5</accession>
<protein>
    <submittedName>
        <fullName evidence="2">Type II secretion system protein M</fullName>
    </submittedName>
</protein>
<evidence type="ECO:0000256" key="1">
    <source>
        <dbReference type="SAM" id="Phobius"/>
    </source>
</evidence>
<comment type="caution">
    <text evidence="2">The sequence shown here is derived from an EMBL/GenBank/DDBJ whole genome shotgun (WGS) entry which is preliminary data.</text>
</comment>
<keyword evidence="1" id="KW-1133">Transmembrane helix</keyword>
<dbReference type="EMBL" id="JAJUBB010000009">
    <property type="protein sequence ID" value="MDD1782196.1"/>
    <property type="molecule type" value="Genomic_DNA"/>
</dbReference>
<evidence type="ECO:0000313" key="2">
    <source>
        <dbReference type="EMBL" id="MDD1782196.1"/>
    </source>
</evidence>
<proteinExistence type="predicted"/>
<organism evidence="2 3">
    <name type="scientific">Enterovibrio qingdaonensis</name>
    <dbReference type="NCBI Taxonomy" id="2899818"/>
    <lineage>
        <taxon>Bacteria</taxon>
        <taxon>Pseudomonadati</taxon>
        <taxon>Pseudomonadota</taxon>
        <taxon>Gammaproteobacteria</taxon>
        <taxon>Vibrionales</taxon>
        <taxon>Vibrionaceae</taxon>
        <taxon>Enterovibrio</taxon>
    </lineage>
</organism>